<dbReference type="CDD" id="cd00158">
    <property type="entry name" value="RHOD"/>
    <property type="match status" value="1"/>
</dbReference>
<dbReference type="InterPro" id="IPR051682">
    <property type="entry name" value="Mito_Persulfide_Diox"/>
</dbReference>
<dbReference type="PANTHER" id="PTHR43084">
    <property type="entry name" value="PERSULFIDE DIOXYGENASE ETHE1"/>
    <property type="match status" value="1"/>
</dbReference>
<dbReference type="GO" id="GO:0046872">
    <property type="term" value="F:metal ion binding"/>
    <property type="evidence" value="ECO:0007669"/>
    <property type="project" value="UniProtKB-KW"/>
</dbReference>
<evidence type="ECO:0000313" key="4">
    <source>
        <dbReference type="Proteomes" id="UP000334019"/>
    </source>
</evidence>
<keyword evidence="1" id="KW-0479">Metal-binding</keyword>
<dbReference type="EMBL" id="CP045851">
    <property type="protein sequence ID" value="QGG94297.1"/>
    <property type="molecule type" value="Genomic_DNA"/>
</dbReference>
<dbReference type="InterPro" id="IPR036873">
    <property type="entry name" value="Rhodanese-like_dom_sf"/>
</dbReference>
<dbReference type="Pfam" id="PF00753">
    <property type="entry name" value="Lactamase_B"/>
    <property type="match status" value="1"/>
</dbReference>
<dbReference type="InterPro" id="IPR001279">
    <property type="entry name" value="Metallo-B-lactamas"/>
</dbReference>
<dbReference type="Proteomes" id="UP000334019">
    <property type="component" value="Chromosome"/>
</dbReference>
<dbReference type="InterPro" id="IPR036866">
    <property type="entry name" value="RibonucZ/Hydroxyglut_hydro"/>
</dbReference>
<dbReference type="SMART" id="SM00849">
    <property type="entry name" value="Lactamase_B"/>
    <property type="match status" value="1"/>
</dbReference>
<dbReference type="Pfam" id="PF00581">
    <property type="entry name" value="Rhodanese"/>
    <property type="match status" value="1"/>
</dbReference>
<dbReference type="GO" id="GO:0006749">
    <property type="term" value="P:glutathione metabolic process"/>
    <property type="evidence" value="ECO:0007669"/>
    <property type="project" value="InterPro"/>
</dbReference>
<protein>
    <submittedName>
        <fullName evidence="3">MBL fold metallo-hydrolase</fullName>
    </submittedName>
</protein>
<dbReference type="InterPro" id="IPR001763">
    <property type="entry name" value="Rhodanese-like_dom"/>
</dbReference>
<dbReference type="PANTHER" id="PTHR43084:SF1">
    <property type="entry name" value="PERSULFIDE DIOXYGENASE ETHE1, MITOCHONDRIAL"/>
    <property type="match status" value="1"/>
</dbReference>
<dbReference type="KEGG" id="atq:GH723_03830"/>
<dbReference type="PROSITE" id="PS50206">
    <property type="entry name" value="RHODANESE_3"/>
    <property type="match status" value="1"/>
</dbReference>
<dbReference type="Gene3D" id="3.40.250.10">
    <property type="entry name" value="Rhodanese-like domain"/>
    <property type="match status" value="2"/>
</dbReference>
<keyword evidence="3" id="KW-0378">Hydrolase</keyword>
<feature type="domain" description="Rhodanese" evidence="2">
    <location>
        <begin position="364"/>
        <end position="451"/>
    </location>
</feature>
<dbReference type="SUPFAM" id="SSF52821">
    <property type="entry name" value="Rhodanese/Cell cycle control phosphatase"/>
    <property type="match status" value="2"/>
</dbReference>
<dbReference type="RefSeq" id="WP_153758403.1">
    <property type="nucleotide sequence ID" value="NZ_CP045851.1"/>
</dbReference>
<dbReference type="CDD" id="cd07724">
    <property type="entry name" value="POD-like_MBL-fold"/>
    <property type="match status" value="1"/>
</dbReference>
<keyword evidence="4" id="KW-1185">Reference proteome</keyword>
<dbReference type="GO" id="GO:0050313">
    <property type="term" value="F:sulfur dioxygenase activity"/>
    <property type="evidence" value="ECO:0007669"/>
    <property type="project" value="InterPro"/>
</dbReference>
<dbReference type="SUPFAM" id="SSF56281">
    <property type="entry name" value="Metallo-hydrolase/oxidoreductase"/>
    <property type="match status" value="1"/>
</dbReference>
<sequence>MVDVHVIETPGLGDRSYVATDGDVAVVVDPQRDVDRVLDVVGDARITHVFETHVHNDYVTGGFALARRTGAAYVLNADDEVAFERTPIRDGETVTSGSMAITAVSTPGHTPTHLSYVLSVDDHPIAVFTGGSMLFGAVGRTDLIDPAIAEELTRQQFRSARRLAASLPDDTEVFPTHGFGSFCSATETKGDASTIGKEKQQNNALTSDEDDFVDELLSGLTAYPRYYAHMGPLNLEGPSGPDLSLPALVDPVVLRARIDAGEWVVDLRARRAFAAGHAPGTISVELADPFATHLGWAIPWGTPLTLVGDDEDQVLEARRHLVRIGIDQLAGASVDAPEVLSPDGRPASYRRATFADLADELPRRGDDIAVLDVRRPDEWTDGHIAGATLIPFWELEHRMDEVPAGEVWVHCQSGYRASIGASLVDRAGGRTVVHIDDEWDAVADTDLPVDRGHGHD</sequence>
<dbReference type="SMART" id="SM00450">
    <property type="entry name" value="RHOD"/>
    <property type="match status" value="1"/>
</dbReference>
<evidence type="ECO:0000259" key="2">
    <source>
        <dbReference type="PROSITE" id="PS50206"/>
    </source>
</evidence>
<evidence type="ECO:0000313" key="3">
    <source>
        <dbReference type="EMBL" id="QGG94297.1"/>
    </source>
</evidence>
<accession>A0A5Q2RJS7</accession>
<dbReference type="AlphaFoldDB" id="A0A5Q2RJS7"/>
<dbReference type="Gene3D" id="3.60.15.10">
    <property type="entry name" value="Ribonuclease Z/Hydroxyacylglutathione hydrolase-like"/>
    <property type="match status" value="1"/>
</dbReference>
<name>A0A5Q2RJS7_9ACTN</name>
<dbReference type="InterPro" id="IPR044528">
    <property type="entry name" value="POD-like_MBL-fold"/>
</dbReference>
<dbReference type="GO" id="GO:0016787">
    <property type="term" value="F:hydrolase activity"/>
    <property type="evidence" value="ECO:0007669"/>
    <property type="project" value="UniProtKB-KW"/>
</dbReference>
<dbReference type="GO" id="GO:0070813">
    <property type="term" value="P:hydrogen sulfide metabolic process"/>
    <property type="evidence" value="ECO:0007669"/>
    <property type="project" value="TreeGrafter"/>
</dbReference>
<reference evidence="3 4" key="1">
    <citation type="submission" date="2019-11" db="EMBL/GenBank/DDBJ databases">
        <authorList>
            <person name="He Y."/>
        </authorList>
    </citation>
    <scope>NUCLEOTIDE SEQUENCE [LARGE SCALE GENOMIC DNA]</scope>
    <source>
        <strain evidence="3 4">SCSIO 58843</strain>
    </source>
</reference>
<evidence type="ECO:0000256" key="1">
    <source>
        <dbReference type="ARBA" id="ARBA00022723"/>
    </source>
</evidence>
<organism evidence="3 4">
    <name type="scientific">Actinomarinicola tropica</name>
    <dbReference type="NCBI Taxonomy" id="2789776"/>
    <lineage>
        <taxon>Bacteria</taxon>
        <taxon>Bacillati</taxon>
        <taxon>Actinomycetota</taxon>
        <taxon>Acidimicrobiia</taxon>
        <taxon>Acidimicrobiales</taxon>
        <taxon>Iamiaceae</taxon>
        <taxon>Actinomarinicola</taxon>
    </lineage>
</organism>
<proteinExistence type="predicted"/>
<gene>
    <name evidence="3" type="ORF">GH723_03830</name>
</gene>